<dbReference type="GO" id="GO:0004364">
    <property type="term" value="F:glutathione transferase activity"/>
    <property type="evidence" value="ECO:0007669"/>
    <property type="project" value="TreeGrafter"/>
</dbReference>
<evidence type="ECO:0000313" key="6">
    <source>
        <dbReference type="Proteomes" id="UP000308133"/>
    </source>
</evidence>
<evidence type="ECO:0000256" key="1">
    <source>
        <dbReference type="ARBA" id="ARBA00004141"/>
    </source>
</evidence>
<keyword evidence="2" id="KW-0812">Transmembrane</keyword>
<accession>A0A4U7AWD3</accession>
<dbReference type="InterPro" id="IPR050997">
    <property type="entry name" value="MAPEG"/>
</dbReference>
<dbReference type="PANTHER" id="PTHR10250">
    <property type="entry name" value="MICROSOMAL GLUTATHIONE S-TRANSFERASE"/>
    <property type="match status" value="1"/>
</dbReference>
<sequence length="157" mass="16852">MTTITIPPEYGYVLLTTSLTAFNSFWHGARVTSYRKAAKIPYPTAYADSGHFAAASSDPSKKQALHLFNCVQRAHGNFLENQAAFLATLLVAGIDTPVTATVLGLGWNLGRIVYALGYTRTDKEGGKGRLAGSFFWLAQFGLYGLTAWSGAKVAGLV</sequence>
<dbReference type="EMBL" id="PTQR01000060">
    <property type="protein sequence ID" value="TKX22858.1"/>
    <property type="molecule type" value="Genomic_DNA"/>
</dbReference>
<dbReference type="Proteomes" id="UP000308133">
    <property type="component" value="Unassembled WGS sequence"/>
</dbReference>
<organism evidence="5 6">
    <name type="scientific">Elsinoe australis</name>
    <dbReference type="NCBI Taxonomy" id="40998"/>
    <lineage>
        <taxon>Eukaryota</taxon>
        <taxon>Fungi</taxon>
        <taxon>Dikarya</taxon>
        <taxon>Ascomycota</taxon>
        <taxon>Pezizomycotina</taxon>
        <taxon>Dothideomycetes</taxon>
        <taxon>Dothideomycetidae</taxon>
        <taxon>Myriangiales</taxon>
        <taxon>Elsinoaceae</taxon>
        <taxon>Elsinoe</taxon>
    </lineage>
</organism>
<dbReference type="GO" id="GO:0016020">
    <property type="term" value="C:membrane"/>
    <property type="evidence" value="ECO:0007669"/>
    <property type="project" value="UniProtKB-SubCell"/>
</dbReference>
<dbReference type="InterPro" id="IPR001129">
    <property type="entry name" value="Membr-assoc_MAPEG"/>
</dbReference>
<name>A0A4U7AWD3_9PEZI</name>
<keyword evidence="3" id="KW-1133">Transmembrane helix</keyword>
<dbReference type="GO" id="GO:0005783">
    <property type="term" value="C:endoplasmic reticulum"/>
    <property type="evidence" value="ECO:0007669"/>
    <property type="project" value="TreeGrafter"/>
</dbReference>
<gene>
    <name evidence="5" type="ORF">C1H76_4892</name>
</gene>
<evidence type="ECO:0000313" key="5">
    <source>
        <dbReference type="EMBL" id="TKX22858.1"/>
    </source>
</evidence>
<keyword evidence="4" id="KW-0472">Membrane</keyword>
<protein>
    <recommendedName>
        <fullName evidence="7">Microsomal glutathione S-transferase 3</fullName>
    </recommendedName>
</protein>
<dbReference type="PANTHER" id="PTHR10250:SF26">
    <property type="entry name" value="GLUTATHIONE S-TRANSFERASE 3, MITOCHONDRIAL"/>
    <property type="match status" value="1"/>
</dbReference>
<dbReference type="GO" id="GO:0004602">
    <property type="term" value="F:glutathione peroxidase activity"/>
    <property type="evidence" value="ECO:0007669"/>
    <property type="project" value="TreeGrafter"/>
</dbReference>
<reference evidence="5 6" key="1">
    <citation type="submission" date="2018-02" db="EMBL/GenBank/DDBJ databases">
        <title>Draft genome sequences of Elsinoe sp., causing black scab on jojoba.</title>
        <authorList>
            <person name="Stodart B."/>
            <person name="Jeffress S."/>
            <person name="Ash G."/>
            <person name="Arun Chinnappa K."/>
        </authorList>
    </citation>
    <scope>NUCLEOTIDE SEQUENCE [LARGE SCALE GENOMIC DNA]</scope>
    <source>
        <strain evidence="5 6">Hillstone_2</strain>
    </source>
</reference>
<comment type="caution">
    <text evidence="5">The sequence shown here is derived from an EMBL/GenBank/DDBJ whole genome shotgun (WGS) entry which is preliminary data.</text>
</comment>
<dbReference type="SUPFAM" id="SSF161084">
    <property type="entry name" value="MAPEG domain-like"/>
    <property type="match status" value="1"/>
</dbReference>
<dbReference type="AlphaFoldDB" id="A0A4U7AWD3"/>
<evidence type="ECO:0008006" key="7">
    <source>
        <dbReference type="Google" id="ProtNLM"/>
    </source>
</evidence>
<dbReference type="GO" id="GO:0005635">
    <property type="term" value="C:nuclear envelope"/>
    <property type="evidence" value="ECO:0007669"/>
    <property type="project" value="TreeGrafter"/>
</dbReference>
<evidence type="ECO:0000256" key="4">
    <source>
        <dbReference type="ARBA" id="ARBA00023136"/>
    </source>
</evidence>
<proteinExistence type="predicted"/>
<dbReference type="Pfam" id="PF01124">
    <property type="entry name" value="MAPEG"/>
    <property type="match status" value="1"/>
</dbReference>
<comment type="subcellular location">
    <subcellularLocation>
        <location evidence="1">Membrane</location>
        <topology evidence="1">Multi-pass membrane protein</topology>
    </subcellularLocation>
</comment>
<dbReference type="Gene3D" id="1.20.120.550">
    <property type="entry name" value="Membrane associated eicosanoid/glutathione metabolism-like domain"/>
    <property type="match status" value="1"/>
</dbReference>
<evidence type="ECO:0000256" key="3">
    <source>
        <dbReference type="ARBA" id="ARBA00022989"/>
    </source>
</evidence>
<dbReference type="InterPro" id="IPR023352">
    <property type="entry name" value="MAPEG-like_dom_sf"/>
</dbReference>
<evidence type="ECO:0000256" key="2">
    <source>
        <dbReference type="ARBA" id="ARBA00022692"/>
    </source>
</evidence>